<accession>A0AA41PVF4</accession>
<gene>
    <name evidence="2" type="ORF">LZ495_05090</name>
</gene>
<evidence type="ECO:0000313" key="2">
    <source>
        <dbReference type="EMBL" id="MCF2526598.1"/>
    </source>
</evidence>
<dbReference type="Gene3D" id="2.40.160.200">
    <property type="entry name" value="LURP1-related"/>
    <property type="match status" value="1"/>
</dbReference>
<name>A0AA41PVF4_9ACTN</name>
<keyword evidence="3" id="KW-1185">Reference proteome</keyword>
<dbReference type="RefSeq" id="WP_235050705.1">
    <property type="nucleotide sequence ID" value="NZ_JAKFHA010000002.1"/>
</dbReference>
<organism evidence="2 3">
    <name type="scientific">Yinghuangia soli</name>
    <dbReference type="NCBI Taxonomy" id="2908204"/>
    <lineage>
        <taxon>Bacteria</taxon>
        <taxon>Bacillati</taxon>
        <taxon>Actinomycetota</taxon>
        <taxon>Actinomycetes</taxon>
        <taxon>Kitasatosporales</taxon>
        <taxon>Streptomycetaceae</taxon>
        <taxon>Yinghuangia</taxon>
    </lineage>
</organism>
<protein>
    <submittedName>
        <fullName evidence="2">LURP-one-related family protein</fullName>
    </submittedName>
</protein>
<dbReference type="InterPro" id="IPR007612">
    <property type="entry name" value="LOR"/>
</dbReference>
<proteinExistence type="inferred from homology"/>
<dbReference type="SUPFAM" id="SSF54518">
    <property type="entry name" value="Tubby C-terminal domain-like"/>
    <property type="match status" value="1"/>
</dbReference>
<comment type="similarity">
    <text evidence="1">Belongs to the LOR family.</text>
</comment>
<dbReference type="EMBL" id="JAKFHA010000002">
    <property type="protein sequence ID" value="MCF2526598.1"/>
    <property type="molecule type" value="Genomic_DNA"/>
</dbReference>
<evidence type="ECO:0000256" key="1">
    <source>
        <dbReference type="ARBA" id="ARBA00005437"/>
    </source>
</evidence>
<dbReference type="AlphaFoldDB" id="A0AA41PVF4"/>
<evidence type="ECO:0000313" key="3">
    <source>
        <dbReference type="Proteomes" id="UP001165378"/>
    </source>
</evidence>
<dbReference type="Pfam" id="PF04525">
    <property type="entry name" value="LOR"/>
    <property type="match status" value="1"/>
</dbReference>
<comment type="caution">
    <text evidence="2">The sequence shown here is derived from an EMBL/GenBank/DDBJ whole genome shotgun (WGS) entry which is preliminary data.</text>
</comment>
<dbReference type="Proteomes" id="UP001165378">
    <property type="component" value="Unassembled WGS sequence"/>
</dbReference>
<dbReference type="InterPro" id="IPR025659">
    <property type="entry name" value="Tubby-like_C"/>
</dbReference>
<sequence>MRQKMFSIGDDFWIDDDEGEHLYKVDGKALRLRKTFVIENRDGQRVAAVQSRPARIKESMEIEDAHGNRIALVKKAMVGPVRDRWRIKQENGPELTVHGNILDHEYTVEDDGFTVAEVSKKWGRLRDTYGLAIGPDADHATVLAAAIAIDTMAHPGD</sequence>
<dbReference type="InterPro" id="IPR038595">
    <property type="entry name" value="LOR_sf"/>
</dbReference>
<reference evidence="2" key="1">
    <citation type="submission" date="2022-01" db="EMBL/GenBank/DDBJ databases">
        <title>Genome-Based Taxonomic Classification of the Phylum Actinobacteria.</title>
        <authorList>
            <person name="Gao Y."/>
        </authorList>
    </citation>
    <scope>NUCLEOTIDE SEQUENCE</scope>
    <source>
        <strain evidence="2">KLBMP 8922</strain>
    </source>
</reference>